<accession>A0A090XD04</accession>
<dbReference type="GO" id="GO:0016020">
    <property type="term" value="C:membrane"/>
    <property type="evidence" value="ECO:0007669"/>
    <property type="project" value="UniProtKB-SubCell"/>
</dbReference>
<feature type="transmembrane region" description="Helical" evidence="7">
    <location>
        <begin position="9"/>
        <end position="30"/>
    </location>
</feature>
<dbReference type="EMBL" id="GBIH01000226">
    <property type="protein sequence ID" value="JAC94484.1"/>
    <property type="molecule type" value="mRNA"/>
</dbReference>
<dbReference type="InterPro" id="IPR058533">
    <property type="entry name" value="Cation_efflux_TM"/>
</dbReference>
<evidence type="ECO:0000256" key="3">
    <source>
        <dbReference type="ARBA" id="ARBA00022692"/>
    </source>
</evidence>
<comment type="subcellular location">
    <subcellularLocation>
        <location evidence="1">Membrane</location>
        <topology evidence="1">Multi-pass membrane protein</topology>
    </subcellularLocation>
</comment>
<sequence>MESDGCAKLYAALALSGLFFVAEIIASHVTHSLVLLIYSYQMLYNVLALVLLVISYHICQERTLKNTFGWARVEVARHPGEHAVPDGAVLRHRRWPPCRPSCTRRTRTPSRNYPIVCCSRFGIIGLSVDIVCYLVIGGSKSRRGCNLGIVSGTDVQFNFVVGGDSSSGDETPLPCQVHPDDVTPKQLEALLPQQAATIAHPVSGGWRECLLEAVRTCGGCLMVVGCACAVHFGSGVASPTTWIPCWRSSPWPSSSAPSLPEDVKNPGSFSCKTSRTTWISTRCSKKLLEKFPAILNVHEFHLWQSDQYSSHRNGAHCGRIPRRVHRHRGQSQPLLL</sequence>
<evidence type="ECO:0000256" key="4">
    <source>
        <dbReference type="ARBA" id="ARBA00022833"/>
    </source>
</evidence>
<dbReference type="Pfam" id="PF01545">
    <property type="entry name" value="Cation_efflux"/>
    <property type="match status" value="1"/>
</dbReference>
<dbReference type="GO" id="GO:0005385">
    <property type="term" value="F:zinc ion transmembrane transporter activity"/>
    <property type="evidence" value="ECO:0007669"/>
    <property type="project" value="TreeGrafter"/>
</dbReference>
<evidence type="ECO:0000313" key="9">
    <source>
        <dbReference type="EMBL" id="JAC94484.1"/>
    </source>
</evidence>
<evidence type="ECO:0000259" key="8">
    <source>
        <dbReference type="Pfam" id="PF01545"/>
    </source>
</evidence>
<evidence type="ECO:0000256" key="1">
    <source>
        <dbReference type="ARBA" id="ARBA00004141"/>
    </source>
</evidence>
<dbReference type="GO" id="GO:0006882">
    <property type="term" value="P:intracellular zinc ion homeostasis"/>
    <property type="evidence" value="ECO:0007669"/>
    <property type="project" value="TreeGrafter"/>
</dbReference>
<feature type="transmembrane region" description="Helical" evidence="7">
    <location>
        <begin position="113"/>
        <end position="136"/>
    </location>
</feature>
<feature type="transmembrane region" description="Helical" evidence="7">
    <location>
        <begin position="42"/>
        <end position="59"/>
    </location>
</feature>
<proteinExistence type="evidence at transcript level"/>
<dbReference type="InterPro" id="IPR027469">
    <property type="entry name" value="Cation_efflux_TMD_sf"/>
</dbReference>
<reference evidence="9" key="1">
    <citation type="journal article" date="2015" name="PLoS Negl. Trop. Dis.">
        <title>Deep Sequencing Analysis of the Ixodes ricinus Haemocytome.</title>
        <authorList>
            <person name="Kotsyfakis M."/>
            <person name="Kopacek P."/>
            <person name="Franta Z."/>
            <person name="Pedra J.H."/>
            <person name="Ribeiro J.M."/>
        </authorList>
    </citation>
    <scope>NUCLEOTIDE SEQUENCE</scope>
</reference>
<feature type="domain" description="Cation efflux protein transmembrane" evidence="8">
    <location>
        <begin position="10"/>
        <end position="75"/>
    </location>
</feature>
<evidence type="ECO:0000256" key="7">
    <source>
        <dbReference type="SAM" id="Phobius"/>
    </source>
</evidence>
<name>A0A090XD04_IXORI</name>
<dbReference type="Gene3D" id="1.20.1510.10">
    <property type="entry name" value="Cation efflux protein transmembrane domain"/>
    <property type="match status" value="1"/>
</dbReference>
<evidence type="ECO:0000256" key="2">
    <source>
        <dbReference type="ARBA" id="ARBA00008873"/>
    </source>
</evidence>
<dbReference type="PANTHER" id="PTHR45820:SF9">
    <property type="entry name" value="FI23527P1"/>
    <property type="match status" value="1"/>
</dbReference>
<dbReference type="GO" id="GO:0010312">
    <property type="term" value="P:detoxification of zinc ion"/>
    <property type="evidence" value="ECO:0007669"/>
    <property type="project" value="TreeGrafter"/>
</dbReference>
<keyword evidence="3 7" id="KW-0812">Transmembrane</keyword>
<keyword evidence="4" id="KW-0862">Zinc</keyword>
<protein>
    <submittedName>
        <fullName evidence="9">Putative cation efflux protein/ zinc transporter</fullName>
    </submittedName>
</protein>
<keyword evidence="5 7" id="KW-1133">Transmembrane helix</keyword>
<dbReference type="SUPFAM" id="SSF161111">
    <property type="entry name" value="Cation efflux protein transmembrane domain-like"/>
    <property type="match status" value="1"/>
</dbReference>
<dbReference type="AlphaFoldDB" id="A0A090XD04"/>
<evidence type="ECO:0000256" key="5">
    <source>
        <dbReference type="ARBA" id="ARBA00022989"/>
    </source>
</evidence>
<comment type="similarity">
    <text evidence="2">Belongs to the cation diffusion facilitator (CDF) transporter (TC 2.A.4) family. SLC30A subfamily.</text>
</comment>
<keyword evidence="6 7" id="KW-0472">Membrane</keyword>
<evidence type="ECO:0000256" key="6">
    <source>
        <dbReference type="ARBA" id="ARBA00023136"/>
    </source>
</evidence>
<dbReference type="PANTHER" id="PTHR45820">
    <property type="entry name" value="FI23527P1"/>
    <property type="match status" value="1"/>
</dbReference>
<organism evidence="9">
    <name type="scientific">Ixodes ricinus</name>
    <name type="common">Common tick</name>
    <name type="synonym">Acarus ricinus</name>
    <dbReference type="NCBI Taxonomy" id="34613"/>
    <lineage>
        <taxon>Eukaryota</taxon>
        <taxon>Metazoa</taxon>
        <taxon>Ecdysozoa</taxon>
        <taxon>Arthropoda</taxon>
        <taxon>Chelicerata</taxon>
        <taxon>Arachnida</taxon>
        <taxon>Acari</taxon>
        <taxon>Parasitiformes</taxon>
        <taxon>Ixodida</taxon>
        <taxon>Ixodoidea</taxon>
        <taxon>Ixodidae</taxon>
        <taxon>Ixodinae</taxon>
        <taxon>Ixodes</taxon>
    </lineage>
</organism>